<protein>
    <submittedName>
        <fullName evidence="1">Halocarboxylic acid dehydrogenase DehI</fullName>
    </submittedName>
</protein>
<organism evidence="1 2">
    <name type="scientific">Natronorubrum thiooxidans</name>
    <dbReference type="NCBI Taxonomy" id="308853"/>
    <lineage>
        <taxon>Archaea</taxon>
        <taxon>Methanobacteriati</taxon>
        <taxon>Methanobacteriota</taxon>
        <taxon>Stenosarchaea group</taxon>
        <taxon>Halobacteria</taxon>
        <taxon>Halobacteriales</taxon>
        <taxon>Natrialbaceae</taxon>
        <taxon>Natronorubrum</taxon>
    </lineage>
</organism>
<dbReference type="OrthoDB" id="338740at2157"/>
<dbReference type="InterPro" id="IPR019714">
    <property type="entry name" value="2-haloacid_dehalogenase_DehI"/>
</dbReference>
<accession>A0A1N7FLP3</accession>
<dbReference type="AlphaFoldDB" id="A0A1N7FLP3"/>
<dbReference type="EMBL" id="FTNR01000007">
    <property type="protein sequence ID" value="SIS01292.1"/>
    <property type="molecule type" value="Genomic_DNA"/>
</dbReference>
<dbReference type="Proteomes" id="UP000185936">
    <property type="component" value="Unassembled WGS sequence"/>
</dbReference>
<evidence type="ECO:0000313" key="1">
    <source>
        <dbReference type="EMBL" id="SIS01292.1"/>
    </source>
</evidence>
<sequence length="294" mass="32636">MDTSKQLYELDATGWQRGLYDDVKRTFRAPIVNWIFRTTIANYPEFVRYAWGQVKPAFQTARFGQLSVAYRDTVLSAVEKETSVPTYRCGELEITPAEYGELRGQLATYDIVAPRLAVLFELVDRALSEEPIGTDPDRTRHATAPLPAWLDTDRGRPPTMVAVDETPAELSETVSAIQSFHGLEDGLPSIYRTLAQWPGFVGPMWNDIEPVLQSDGFSTAVDDARTAVNEYVDSLPYTPQLGPDSLERQGIERAAIDELQGLFREFNQGAIETVVPALPVYATTVGAVGSRSLE</sequence>
<dbReference type="RefSeq" id="WP_076609304.1">
    <property type="nucleotide sequence ID" value="NZ_FTNR01000007.1"/>
</dbReference>
<proteinExistence type="predicted"/>
<dbReference type="STRING" id="308853.SAMN05421752_107118"/>
<keyword evidence="2" id="KW-1185">Reference proteome</keyword>
<evidence type="ECO:0000313" key="2">
    <source>
        <dbReference type="Proteomes" id="UP000185936"/>
    </source>
</evidence>
<name>A0A1N7FLP3_9EURY</name>
<reference evidence="2" key="1">
    <citation type="submission" date="2017-01" db="EMBL/GenBank/DDBJ databases">
        <authorList>
            <person name="Varghese N."/>
            <person name="Submissions S."/>
        </authorList>
    </citation>
    <scope>NUCLEOTIDE SEQUENCE [LARGE SCALE GENOMIC DNA]</scope>
    <source>
        <strain evidence="2">type strain: HArc-</strain>
    </source>
</reference>
<dbReference type="GO" id="GO:0019120">
    <property type="term" value="F:hydrolase activity, acting on acid halide bonds, in C-halide compounds"/>
    <property type="evidence" value="ECO:0007669"/>
    <property type="project" value="InterPro"/>
</dbReference>
<dbReference type="Pfam" id="PF10778">
    <property type="entry name" value="DehI"/>
    <property type="match status" value="1"/>
</dbReference>
<gene>
    <name evidence="1" type="ORF">SAMN05421752_107118</name>
</gene>